<dbReference type="Proteomes" id="UP000029922">
    <property type="component" value="Unassembled WGS sequence"/>
</dbReference>
<keyword evidence="4" id="KW-0479">Metal-binding</keyword>
<dbReference type="PANTHER" id="PTHR23407">
    <property type="entry name" value="ATPASE INHIBITOR/5-FORMYLTETRAHYDROFOLATE CYCLO-LIGASE"/>
    <property type="match status" value="1"/>
</dbReference>
<dbReference type="Proteomes" id="UP000255139">
    <property type="component" value="Unassembled WGS sequence"/>
</dbReference>
<evidence type="ECO:0000256" key="3">
    <source>
        <dbReference type="ARBA" id="ARBA00022840"/>
    </source>
</evidence>
<evidence type="ECO:0000256" key="4">
    <source>
        <dbReference type="RuleBase" id="RU361279"/>
    </source>
</evidence>
<keyword evidence="3 4" id="KW-0067">ATP-binding</keyword>
<keyword evidence="2 4" id="KW-0547">Nucleotide-binding</keyword>
<evidence type="ECO:0000313" key="6">
    <source>
        <dbReference type="EMBL" id="TLD99558.1"/>
    </source>
</evidence>
<sequence>MQTKECYREYIKSQITKPRIWHISIKNLRNYEDSNISNSIYSKDSCSLKSKSCSSNFSHSIAYPRDRLIERKIHHIIESYTKPSYVKYNNNGKLSFVRTNHNVLHILMYCAITSEVRLYNLINSLRKNKKYYVLVPKIMKNDFKIVKFNLPLIVGRFGIKEPNSRLSYKIDMIDIAIVPVLGVDKNFKRVGFGKGMYDRFYAKLRFRPYTVFVSRKQFISNVALCCDYDIHADVYVSGK</sequence>
<dbReference type="InterPro" id="IPR002698">
    <property type="entry name" value="FTHF_cligase"/>
</dbReference>
<dbReference type="Gene3D" id="3.40.50.10420">
    <property type="entry name" value="NagB/RpiA/CoA transferase-like"/>
    <property type="match status" value="1"/>
</dbReference>
<evidence type="ECO:0000313" key="8">
    <source>
        <dbReference type="Proteomes" id="UP000255139"/>
    </source>
</evidence>
<dbReference type="EC" id="6.3.3.2" evidence="4"/>
<accession>A0A377PTB5</accession>
<dbReference type="GO" id="GO:0046872">
    <property type="term" value="F:metal ion binding"/>
    <property type="evidence" value="ECO:0007669"/>
    <property type="project" value="UniProtKB-KW"/>
</dbReference>
<dbReference type="EMBL" id="JRPD02000017">
    <property type="protein sequence ID" value="TLD99558.1"/>
    <property type="molecule type" value="Genomic_DNA"/>
</dbReference>
<dbReference type="InterPro" id="IPR024185">
    <property type="entry name" value="FTHF_cligase-like_sf"/>
</dbReference>
<dbReference type="GO" id="GO:0035999">
    <property type="term" value="P:tetrahydrofolate interconversion"/>
    <property type="evidence" value="ECO:0007669"/>
    <property type="project" value="TreeGrafter"/>
</dbReference>
<dbReference type="PANTHER" id="PTHR23407:SF1">
    <property type="entry name" value="5-FORMYLTETRAHYDROFOLATE CYCLO-LIGASE"/>
    <property type="match status" value="1"/>
</dbReference>
<dbReference type="GO" id="GO:0009396">
    <property type="term" value="P:folic acid-containing compound biosynthetic process"/>
    <property type="evidence" value="ECO:0007669"/>
    <property type="project" value="TreeGrafter"/>
</dbReference>
<evidence type="ECO:0000313" key="5">
    <source>
        <dbReference type="EMBL" id="STQ85895.1"/>
    </source>
</evidence>
<evidence type="ECO:0000256" key="2">
    <source>
        <dbReference type="ARBA" id="ARBA00022741"/>
    </source>
</evidence>
<dbReference type="SUPFAM" id="SSF100950">
    <property type="entry name" value="NagB/RpiA/CoA transferase-like"/>
    <property type="match status" value="1"/>
</dbReference>
<comment type="catalytic activity">
    <reaction evidence="4">
        <text>(6S)-5-formyl-5,6,7,8-tetrahydrofolate + ATP = (6R)-5,10-methenyltetrahydrofolate + ADP + phosphate</text>
        <dbReference type="Rhea" id="RHEA:10488"/>
        <dbReference type="ChEBI" id="CHEBI:30616"/>
        <dbReference type="ChEBI" id="CHEBI:43474"/>
        <dbReference type="ChEBI" id="CHEBI:57455"/>
        <dbReference type="ChEBI" id="CHEBI:57457"/>
        <dbReference type="ChEBI" id="CHEBI:456216"/>
        <dbReference type="EC" id="6.3.3.2"/>
    </reaction>
</comment>
<dbReference type="OrthoDB" id="9801938at2"/>
<dbReference type="InterPro" id="IPR037171">
    <property type="entry name" value="NagB/RpiA_transferase-like"/>
</dbReference>
<reference evidence="6 7" key="1">
    <citation type="journal article" date="2014" name="Genome Announc.">
        <title>Draft genome sequences of eight enterohepatic helicobacter species isolated from both laboratory and wild rodents.</title>
        <authorList>
            <person name="Sheh A."/>
            <person name="Shen Z."/>
            <person name="Fox J.G."/>
        </authorList>
    </citation>
    <scope>NUCLEOTIDE SEQUENCE [LARGE SCALE GENOMIC DNA]</scope>
    <source>
        <strain evidence="6 7">ST1</strain>
    </source>
</reference>
<gene>
    <name evidence="6" type="ORF">LS73_007205</name>
    <name evidence="5" type="ORF">NCTC12714_00684</name>
</gene>
<keyword evidence="5" id="KW-0436">Ligase</keyword>
<dbReference type="AlphaFoldDB" id="A0A377PTB5"/>
<evidence type="ECO:0000256" key="1">
    <source>
        <dbReference type="ARBA" id="ARBA00010638"/>
    </source>
</evidence>
<organism evidence="5 8">
    <name type="scientific">Helicobacter muridarum</name>
    <dbReference type="NCBI Taxonomy" id="216"/>
    <lineage>
        <taxon>Bacteria</taxon>
        <taxon>Pseudomonadati</taxon>
        <taxon>Campylobacterota</taxon>
        <taxon>Epsilonproteobacteria</taxon>
        <taxon>Campylobacterales</taxon>
        <taxon>Helicobacteraceae</taxon>
        <taxon>Helicobacter</taxon>
    </lineage>
</organism>
<protein>
    <recommendedName>
        <fullName evidence="4">5-formyltetrahydrofolate cyclo-ligase</fullName>
        <ecNumber evidence="4">6.3.3.2</ecNumber>
    </recommendedName>
</protein>
<dbReference type="Pfam" id="PF01812">
    <property type="entry name" value="5-FTHF_cyc-lig"/>
    <property type="match status" value="1"/>
</dbReference>
<dbReference type="EMBL" id="UGJE01000002">
    <property type="protein sequence ID" value="STQ85895.1"/>
    <property type="molecule type" value="Genomic_DNA"/>
</dbReference>
<comment type="similarity">
    <text evidence="1 4">Belongs to the 5-formyltetrahydrofolate cyclo-ligase family.</text>
</comment>
<dbReference type="GO" id="GO:0030272">
    <property type="term" value="F:5-formyltetrahydrofolate cyclo-ligase activity"/>
    <property type="evidence" value="ECO:0007669"/>
    <property type="project" value="UniProtKB-EC"/>
</dbReference>
<reference evidence="5 8" key="2">
    <citation type="submission" date="2018-06" db="EMBL/GenBank/DDBJ databases">
        <authorList>
            <consortium name="Pathogen Informatics"/>
            <person name="Doyle S."/>
        </authorList>
    </citation>
    <scope>NUCLEOTIDE SEQUENCE [LARGE SCALE GENOMIC DNA]</scope>
    <source>
        <strain evidence="5 8">NCTC12714</strain>
    </source>
</reference>
<keyword evidence="8" id="KW-1185">Reference proteome</keyword>
<dbReference type="NCBIfam" id="TIGR02727">
    <property type="entry name" value="MTHFS_bact"/>
    <property type="match status" value="1"/>
</dbReference>
<comment type="cofactor">
    <cofactor evidence="4">
        <name>Mg(2+)</name>
        <dbReference type="ChEBI" id="CHEBI:18420"/>
    </cofactor>
</comment>
<dbReference type="RefSeq" id="WP_052089823.1">
    <property type="nucleotide sequence ID" value="NZ_FZML01000005.1"/>
</dbReference>
<proteinExistence type="inferred from homology"/>
<name>A0A377PTB5_9HELI</name>
<dbReference type="GO" id="GO:0005524">
    <property type="term" value="F:ATP binding"/>
    <property type="evidence" value="ECO:0007669"/>
    <property type="project" value="UniProtKB-KW"/>
</dbReference>
<keyword evidence="4" id="KW-0460">Magnesium</keyword>
<evidence type="ECO:0000313" key="7">
    <source>
        <dbReference type="Proteomes" id="UP000029922"/>
    </source>
</evidence>